<comment type="caution">
    <text evidence="1">The sequence shown here is derived from an EMBL/GenBank/DDBJ whole genome shotgun (WGS) entry which is preliminary data.</text>
</comment>
<name>A0A9X7BI00_BACTU</name>
<dbReference type="AlphaFoldDB" id="A0A9X7BI00"/>
<evidence type="ECO:0000313" key="1">
    <source>
        <dbReference type="EMBL" id="PFV24478.1"/>
    </source>
</evidence>
<accession>A0A9X7BI00</accession>
<protein>
    <submittedName>
        <fullName evidence="1">Uncharacterized protein</fullName>
    </submittedName>
</protein>
<sequence>MRPLLVADMYELRGKSFLVAYLYRDGTLLTQVILLLEEKLLAEKLREIVCVNCEDFPIFDVWTSTEDIYLACLGEPDIMGHYKTQEDTSETLRCFEDERTQTALIDVYELKDPNEIIQIKSIPKWRTVLIEWLRKGIKLLEVNTKGETKDGMETIR</sequence>
<gene>
    <name evidence="1" type="ORF">COK99_30175</name>
</gene>
<reference evidence="1 2" key="1">
    <citation type="submission" date="2017-09" db="EMBL/GenBank/DDBJ databases">
        <title>Large-scale bioinformatics analysis of Bacillus genomes uncovers conserved roles of natural products in bacterial physiology.</title>
        <authorList>
            <consortium name="Agbiome Team Llc"/>
            <person name="Bleich R.M."/>
            <person name="Grubbs K.J."/>
            <person name="Santa Maria K.C."/>
            <person name="Allen S.E."/>
            <person name="Farag S."/>
            <person name="Shank E.A."/>
            <person name="Bowers A."/>
        </authorList>
    </citation>
    <scope>NUCLEOTIDE SEQUENCE [LARGE SCALE GENOMIC DNA]</scope>
    <source>
        <strain evidence="1 2">AFS060060</strain>
    </source>
</reference>
<dbReference type="Proteomes" id="UP000223366">
    <property type="component" value="Unassembled WGS sequence"/>
</dbReference>
<proteinExistence type="predicted"/>
<organism evidence="1 2">
    <name type="scientific">Bacillus thuringiensis</name>
    <dbReference type="NCBI Taxonomy" id="1428"/>
    <lineage>
        <taxon>Bacteria</taxon>
        <taxon>Bacillati</taxon>
        <taxon>Bacillota</taxon>
        <taxon>Bacilli</taxon>
        <taxon>Bacillales</taxon>
        <taxon>Bacillaceae</taxon>
        <taxon>Bacillus</taxon>
        <taxon>Bacillus cereus group</taxon>
    </lineage>
</organism>
<dbReference type="RefSeq" id="WP_098686107.1">
    <property type="nucleotide sequence ID" value="NZ_NVDU01000104.1"/>
</dbReference>
<dbReference type="EMBL" id="NVDU01000104">
    <property type="protein sequence ID" value="PFV24478.1"/>
    <property type="molecule type" value="Genomic_DNA"/>
</dbReference>
<evidence type="ECO:0000313" key="2">
    <source>
        <dbReference type="Proteomes" id="UP000223366"/>
    </source>
</evidence>